<dbReference type="Pfam" id="PF00583">
    <property type="entry name" value="Acetyltransf_1"/>
    <property type="match status" value="1"/>
</dbReference>
<dbReference type="SUPFAM" id="SSF55729">
    <property type="entry name" value="Acyl-CoA N-acyltransferases (Nat)"/>
    <property type="match status" value="1"/>
</dbReference>
<dbReference type="PROSITE" id="PS51186">
    <property type="entry name" value="GNAT"/>
    <property type="match status" value="1"/>
</dbReference>
<organism evidence="4 5">
    <name type="scientific">Rhizopus stolonifer</name>
    <name type="common">Rhizopus nigricans</name>
    <dbReference type="NCBI Taxonomy" id="4846"/>
    <lineage>
        <taxon>Eukaryota</taxon>
        <taxon>Fungi</taxon>
        <taxon>Fungi incertae sedis</taxon>
        <taxon>Mucoromycota</taxon>
        <taxon>Mucoromycotina</taxon>
        <taxon>Mucoromycetes</taxon>
        <taxon>Mucorales</taxon>
        <taxon>Mucorineae</taxon>
        <taxon>Rhizopodaceae</taxon>
        <taxon>Rhizopus</taxon>
    </lineage>
</organism>
<dbReference type="InterPro" id="IPR000182">
    <property type="entry name" value="GNAT_dom"/>
</dbReference>
<evidence type="ECO:0000313" key="4">
    <source>
        <dbReference type="EMBL" id="RCH78110.1"/>
    </source>
</evidence>
<dbReference type="OrthoDB" id="9975416at2759"/>
<keyword evidence="5" id="KW-1185">Reference proteome</keyword>
<feature type="domain" description="N-acetyltransferase" evidence="3">
    <location>
        <begin position="3"/>
        <end position="172"/>
    </location>
</feature>
<dbReference type="InterPro" id="IPR016181">
    <property type="entry name" value="Acyl_CoA_acyltransferase"/>
</dbReference>
<evidence type="ECO:0000256" key="2">
    <source>
        <dbReference type="ARBA" id="ARBA00023315"/>
    </source>
</evidence>
<evidence type="ECO:0000259" key="3">
    <source>
        <dbReference type="PROSITE" id="PS51186"/>
    </source>
</evidence>
<evidence type="ECO:0000256" key="1">
    <source>
        <dbReference type="ARBA" id="ARBA00022679"/>
    </source>
</evidence>
<keyword evidence="1" id="KW-0808">Transferase</keyword>
<dbReference type="Gene3D" id="3.40.630.30">
    <property type="match status" value="1"/>
</dbReference>
<sequence>MELEIRLANQGHAEILAKLGRKLFGETFSEDNTPDNMEKYLEESYNVEKQTKELNDPSYTTLIVFDKNEPIAFSQIVETEDVYDFIPDKQAIELKRIYVDKRYIGKGVGKALIIKSLEEMKKKQKETVWLGVWENNHNALNFYKKFGFEIVGDHIFKLGEQEDRDLVMTKRL</sequence>
<dbReference type="AlphaFoldDB" id="A0A367IKB8"/>
<reference evidence="4 5" key="1">
    <citation type="journal article" date="2018" name="G3 (Bethesda)">
        <title>Phylogenetic and Phylogenomic Definition of Rhizopus Species.</title>
        <authorList>
            <person name="Gryganskyi A.P."/>
            <person name="Golan J."/>
            <person name="Dolatabadi S."/>
            <person name="Mondo S."/>
            <person name="Robb S."/>
            <person name="Idnurm A."/>
            <person name="Muszewska A."/>
            <person name="Steczkiewicz K."/>
            <person name="Masonjones S."/>
            <person name="Liao H.L."/>
            <person name="Gajdeczka M.T."/>
            <person name="Anike F."/>
            <person name="Vuek A."/>
            <person name="Anishchenko I.M."/>
            <person name="Voigt K."/>
            <person name="de Hoog G.S."/>
            <person name="Smith M.E."/>
            <person name="Heitman J."/>
            <person name="Vilgalys R."/>
            <person name="Stajich J.E."/>
        </authorList>
    </citation>
    <scope>NUCLEOTIDE SEQUENCE [LARGE SCALE GENOMIC DNA]</scope>
    <source>
        <strain evidence="4 5">LSU 92-RS-03</strain>
    </source>
</reference>
<dbReference type="PANTHER" id="PTHR43420:SF47">
    <property type="entry name" value="N-ACETYLTRANSFERASE DOMAIN-CONTAINING PROTEIN"/>
    <property type="match status" value="1"/>
</dbReference>
<dbReference type="GO" id="GO:0016747">
    <property type="term" value="F:acyltransferase activity, transferring groups other than amino-acyl groups"/>
    <property type="evidence" value="ECO:0007669"/>
    <property type="project" value="InterPro"/>
</dbReference>
<accession>A0A367IKB8</accession>
<dbReference type="EMBL" id="PJQM01007490">
    <property type="protein sequence ID" value="RCH78110.1"/>
    <property type="molecule type" value="Genomic_DNA"/>
</dbReference>
<comment type="caution">
    <text evidence="4">The sequence shown here is derived from an EMBL/GenBank/DDBJ whole genome shotgun (WGS) entry which is preliminary data.</text>
</comment>
<protein>
    <recommendedName>
        <fullName evidence="3">N-acetyltransferase domain-containing protein</fullName>
    </recommendedName>
</protein>
<keyword evidence="2" id="KW-0012">Acyltransferase</keyword>
<dbReference type="STRING" id="4846.A0A367IKB8"/>
<dbReference type="CDD" id="cd04301">
    <property type="entry name" value="NAT_SF"/>
    <property type="match status" value="1"/>
</dbReference>
<evidence type="ECO:0000313" key="5">
    <source>
        <dbReference type="Proteomes" id="UP000253551"/>
    </source>
</evidence>
<dbReference type="PANTHER" id="PTHR43420">
    <property type="entry name" value="ACETYLTRANSFERASE"/>
    <property type="match status" value="1"/>
</dbReference>
<proteinExistence type="predicted"/>
<name>A0A367IKB8_RHIST</name>
<dbReference type="InterPro" id="IPR050680">
    <property type="entry name" value="YpeA/RimI_acetyltransf"/>
</dbReference>
<gene>
    <name evidence="4" type="ORF">CU098_004212</name>
</gene>
<dbReference type="Proteomes" id="UP000253551">
    <property type="component" value="Unassembled WGS sequence"/>
</dbReference>